<dbReference type="EMBL" id="QBUD01000003">
    <property type="protein sequence ID" value="PUB16455.1"/>
    <property type="molecule type" value="Genomic_DNA"/>
</dbReference>
<protein>
    <submittedName>
        <fullName evidence="1">Uncharacterized protein</fullName>
    </submittedName>
</protein>
<comment type="caution">
    <text evidence="1">The sequence shown here is derived from an EMBL/GenBank/DDBJ whole genome shotgun (WGS) entry which is preliminary data.</text>
</comment>
<reference evidence="1 2" key="1">
    <citation type="submission" date="2018-04" db="EMBL/GenBank/DDBJ databases">
        <title>Genomic Encyclopedia of Archaeal and Bacterial Type Strains, Phase II (KMG-II): from individual species to whole genera.</title>
        <authorList>
            <person name="Goeker M."/>
        </authorList>
    </citation>
    <scope>NUCLEOTIDE SEQUENCE [LARGE SCALE GENOMIC DNA]</scope>
    <source>
        <strain evidence="1 2">DSM 29955</strain>
    </source>
</reference>
<name>A0A2T6KKJ5_9RHOB</name>
<dbReference type="Proteomes" id="UP000244523">
    <property type="component" value="Unassembled WGS sequence"/>
</dbReference>
<gene>
    <name evidence="1" type="ORF">C8N45_103312</name>
</gene>
<keyword evidence="2" id="KW-1185">Reference proteome</keyword>
<dbReference type="AlphaFoldDB" id="A0A2T6KKJ5"/>
<accession>A0A2T6KKJ5</accession>
<evidence type="ECO:0000313" key="2">
    <source>
        <dbReference type="Proteomes" id="UP000244523"/>
    </source>
</evidence>
<sequence length="74" mass="8128">MVEMAPYWQDYVDGALGTGGVEPRSAAIAARRLATALLRMKSEPSSTCSASIAACRKRWNVSAWRDASWKRPDV</sequence>
<proteinExistence type="predicted"/>
<organism evidence="1 2">
    <name type="scientific">Yoonia sediminilitoris</name>
    <dbReference type="NCBI Taxonomy" id="1286148"/>
    <lineage>
        <taxon>Bacteria</taxon>
        <taxon>Pseudomonadati</taxon>
        <taxon>Pseudomonadota</taxon>
        <taxon>Alphaproteobacteria</taxon>
        <taxon>Rhodobacterales</taxon>
        <taxon>Paracoccaceae</taxon>
        <taxon>Yoonia</taxon>
    </lineage>
</organism>
<evidence type="ECO:0000313" key="1">
    <source>
        <dbReference type="EMBL" id="PUB16455.1"/>
    </source>
</evidence>